<dbReference type="CDD" id="cd21123">
    <property type="entry name" value="SPASM_MftC-like"/>
    <property type="match status" value="1"/>
</dbReference>
<evidence type="ECO:0000256" key="5">
    <source>
        <dbReference type="ARBA" id="ARBA00023004"/>
    </source>
</evidence>
<dbReference type="SMART" id="SM00729">
    <property type="entry name" value="Elp3"/>
    <property type="match status" value="1"/>
</dbReference>
<dbReference type="GO" id="GO:0003824">
    <property type="term" value="F:catalytic activity"/>
    <property type="evidence" value="ECO:0007669"/>
    <property type="project" value="InterPro"/>
</dbReference>
<dbReference type="Pfam" id="PF04055">
    <property type="entry name" value="Radical_SAM"/>
    <property type="match status" value="1"/>
</dbReference>
<sequence length="398" mass="42835">MKLCTVGGYGACQYTLECLCRAVRGVGRMTGARSEGPYAGTAPVAVEEKPQSGARPRRVVWELTRACNLTCRHCRTVTCPAPTGKDLSTDQVVRVIEDIASVARPTFVFTGGEPLKRPDLFTIAAHASQHGAVVVLETNATMITAEAAAFLRTCGVAAVHVALDGATAETHEEFRDIPGAWAAAWRGIAHLKAVGLPFHLKFTIGVHNRDQVPAMLRLAEQEGAAGVHLCARMPAGCGIRLERDERLSPEEMEALLGWLSASFERTTVAVQATCAPQFHRVLRQQGGAAVVERQREQAHAVVGGGCSAATQGCFIAHDGQVQPCRHLPLPVGHVLQQRFQEIWEHALLLRQLRDRDLLGGKCGECGYRGACGGCRARAYEAYGFPLAQDPSCPYEPGD</sequence>
<protein>
    <submittedName>
        <fullName evidence="8">Radical SAM/SPASM domain-containing protein</fullName>
    </submittedName>
</protein>
<keyword evidence="2" id="KW-0004">4Fe-4S</keyword>
<dbReference type="EMBL" id="PIUK01000084">
    <property type="protein sequence ID" value="MBY6276496.1"/>
    <property type="molecule type" value="Genomic_DNA"/>
</dbReference>
<dbReference type="InterPro" id="IPR013785">
    <property type="entry name" value="Aldolase_TIM"/>
</dbReference>
<dbReference type="SFLD" id="SFLDS00029">
    <property type="entry name" value="Radical_SAM"/>
    <property type="match status" value="1"/>
</dbReference>
<dbReference type="AlphaFoldDB" id="A0A953I3U9"/>
<name>A0A953I3U9_SYMTR</name>
<dbReference type="InterPro" id="IPR017200">
    <property type="entry name" value="PqqE-like"/>
</dbReference>
<feature type="domain" description="Radical SAM core" evidence="7">
    <location>
        <begin position="53"/>
        <end position="265"/>
    </location>
</feature>
<evidence type="ECO:0000256" key="2">
    <source>
        <dbReference type="ARBA" id="ARBA00022485"/>
    </source>
</evidence>
<evidence type="ECO:0000259" key="7">
    <source>
        <dbReference type="PROSITE" id="PS51918"/>
    </source>
</evidence>
<reference evidence="8" key="1">
    <citation type="submission" date="2017-11" db="EMBL/GenBank/DDBJ databases">
        <title>Three new genomes from thermophilic consortium.</title>
        <authorList>
            <person name="Quaggio R."/>
            <person name="Amgarten D."/>
            <person name="Setubal J.C."/>
        </authorList>
    </citation>
    <scope>NUCLEOTIDE SEQUENCE</scope>
    <source>
        <strain evidence="8">ZCTH01-B2</strain>
    </source>
</reference>
<dbReference type="GO" id="GO:0051539">
    <property type="term" value="F:4 iron, 4 sulfur cluster binding"/>
    <property type="evidence" value="ECO:0007669"/>
    <property type="project" value="UniProtKB-KW"/>
</dbReference>
<dbReference type="InterPro" id="IPR023885">
    <property type="entry name" value="4Fe4S-binding_SPASM_dom"/>
</dbReference>
<dbReference type="Proteomes" id="UP000732377">
    <property type="component" value="Unassembled WGS sequence"/>
</dbReference>
<dbReference type="SFLD" id="SFLDG01067">
    <property type="entry name" value="SPASM/twitch_domain_containing"/>
    <property type="match status" value="1"/>
</dbReference>
<dbReference type="PANTHER" id="PTHR11228:SF34">
    <property type="entry name" value="TUNGSTEN-CONTAINING ALDEHYDE FERREDOXIN OXIDOREDUCTASE COFACTOR MODIFYING PROTEIN"/>
    <property type="match status" value="1"/>
</dbReference>
<dbReference type="Pfam" id="PF13186">
    <property type="entry name" value="SPASM"/>
    <property type="match status" value="1"/>
</dbReference>
<keyword evidence="3" id="KW-0949">S-adenosyl-L-methionine</keyword>
<keyword evidence="4" id="KW-0479">Metal-binding</keyword>
<dbReference type="InterPro" id="IPR050377">
    <property type="entry name" value="Radical_SAM_PqqE_MftC-like"/>
</dbReference>
<evidence type="ECO:0000313" key="9">
    <source>
        <dbReference type="Proteomes" id="UP000732377"/>
    </source>
</evidence>
<evidence type="ECO:0000256" key="1">
    <source>
        <dbReference type="ARBA" id="ARBA00001966"/>
    </source>
</evidence>
<comment type="caution">
    <text evidence="8">The sequence shown here is derived from an EMBL/GenBank/DDBJ whole genome shotgun (WGS) entry which is preliminary data.</text>
</comment>
<dbReference type="CDD" id="cd01335">
    <property type="entry name" value="Radical_SAM"/>
    <property type="match status" value="1"/>
</dbReference>
<evidence type="ECO:0000256" key="6">
    <source>
        <dbReference type="ARBA" id="ARBA00023014"/>
    </source>
</evidence>
<dbReference type="InterPro" id="IPR006638">
    <property type="entry name" value="Elp3/MiaA/NifB-like_rSAM"/>
</dbReference>
<dbReference type="GO" id="GO:0046872">
    <property type="term" value="F:metal ion binding"/>
    <property type="evidence" value="ECO:0007669"/>
    <property type="project" value="UniProtKB-KW"/>
</dbReference>
<evidence type="ECO:0000313" key="8">
    <source>
        <dbReference type="EMBL" id="MBY6276496.1"/>
    </source>
</evidence>
<dbReference type="PANTHER" id="PTHR11228">
    <property type="entry name" value="RADICAL SAM DOMAIN PROTEIN"/>
    <property type="match status" value="1"/>
</dbReference>
<evidence type="ECO:0000256" key="3">
    <source>
        <dbReference type="ARBA" id="ARBA00022691"/>
    </source>
</evidence>
<keyword evidence="5" id="KW-0408">Iron</keyword>
<accession>A0A953I3U9</accession>
<dbReference type="SUPFAM" id="SSF102114">
    <property type="entry name" value="Radical SAM enzymes"/>
    <property type="match status" value="1"/>
</dbReference>
<dbReference type="NCBIfam" id="TIGR04085">
    <property type="entry name" value="rSAM_more_4Fe4S"/>
    <property type="match status" value="1"/>
</dbReference>
<keyword evidence="6" id="KW-0411">Iron-sulfur</keyword>
<gene>
    <name evidence="8" type="ORF">CWE10_09820</name>
</gene>
<dbReference type="SFLD" id="SFLDG01386">
    <property type="entry name" value="main_SPASM_domain-containing"/>
    <property type="match status" value="1"/>
</dbReference>
<dbReference type="Gene3D" id="3.20.20.70">
    <property type="entry name" value="Aldolase class I"/>
    <property type="match status" value="1"/>
</dbReference>
<proteinExistence type="predicted"/>
<dbReference type="PIRSF" id="PIRSF037420">
    <property type="entry name" value="PQQ_syn_pqqE"/>
    <property type="match status" value="1"/>
</dbReference>
<dbReference type="InterPro" id="IPR007197">
    <property type="entry name" value="rSAM"/>
</dbReference>
<organism evidence="8 9">
    <name type="scientific">Symbiobacterium thermophilum</name>
    <dbReference type="NCBI Taxonomy" id="2734"/>
    <lineage>
        <taxon>Bacteria</taxon>
        <taxon>Bacillati</taxon>
        <taxon>Bacillota</taxon>
        <taxon>Clostridia</taxon>
        <taxon>Eubacteriales</taxon>
        <taxon>Symbiobacteriaceae</taxon>
        <taxon>Symbiobacterium</taxon>
    </lineage>
</organism>
<dbReference type="PROSITE" id="PS51918">
    <property type="entry name" value="RADICAL_SAM"/>
    <property type="match status" value="1"/>
</dbReference>
<evidence type="ECO:0000256" key="4">
    <source>
        <dbReference type="ARBA" id="ARBA00022723"/>
    </source>
</evidence>
<dbReference type="InterPro" id="IPR058240">
    <property type="entry name" value="rSAM_sf"/>
</dbReference>
<comment type="cofactor">
    <cofactor evidence="1">
        <name>[4Fe-4S] cluster</name>
        <dbReference type="ChEBI" id="CHEBI:49883"/>
    </cofactor>
</comment>